<dbReference type="GO" id="GO:0055085">
    <property type="term" value="P:transmembrane transport"/>
    <property type="evidence" value="ECO:0007669"/>
    <property type="project" value="UniProtKB-ARBA"/>
</dbReference>
<dbReference type="InterPro" id="IPR003593">
    <property type="entry name" value="AAA+_ATPase"/>
</dbReference>
<evidence type="ECO:0000256" key="2">
    <source>
        <dbReference type="ARBA" id="ARBA00022448"/>
    </source>
</evidence>
<dbReference type="InterPro" id="IPR017871">
    <property type="entry name" value="ABC_transporter-like_CS"/>
</dbReference>
<dbReference type="PANTHER" id="PTHR43776">
    <property type="entry name" value="TRANSPORT ATP-BINDING PROTEIN"/>
    <property type="match status" value="1"/>
</dbReference>
<evidence type="ECO:0000256" key="3">
    <source>
        <dbReference type="ARBA" id="ARBA00022741"/>
    </source>
</evidence>
<dbReference type="SMART" id="SM00382">
    <property type="entry name" value="AAA"/>
    <property type="match status" value="1"/>
</dbReference>
<proteinExistence type="inferred from homology"/>
<dbReference type="OMA" id="HEEWEAS"/>
<dbReference type="NCBIfam" id="TIGR01727">
    <property type="entry name" value="oligo_HPY"/>
    <property type="match status" value="1"/>
</dbReference>
<dbReference type="RefSeq" id="WP_005580617.1">
    <property type="nucleotide sequence ID" value="NZ_FORO01000054.1"/>
</dbReference>
<keyword evidence="4 7" id="KW-0067">ATP-binding</keyword>
<dbReference type="InterPro" id="IPR050319">
    <property type="entry name" value="ABC_transp_ATP-bind"/>
</dbReference>
<dbReference type="Pfam" id="PF08352">
    <property type="entry name" value="oligo_HPY"/>
    <property type="match status" value="1"/>
</dbReference>
<dbReference type="Gene3D" id="3.40.50.300">
    <property type="entry name" value="P-loop containing nucleotide triphosphate hydrolases"/>
    <property type="match status" value="2"/>
</dbReference>
<dbReference type="SUPFAM" id="SSF52540">
    <property type="entry name" value="P-loop containing nucleoside triphosphate hydrolases"/>
    <property type="match status" value="1"/>
</dbReference>
<comment type="similarity">
    <text evidence="1">Belongs to the ABC transporter superfamily.</text>
</comment>
<evidence type="ECO:0000256" key="1">
    <source>
        <dbReference type="ARBA" id="ARBA00005417"/>
    </source>
</evidence>
<dbReference type="InterPro" id="IPR013563">
    <property type="entry name" value="Oligopep_ABC_C"/>
</dbReference>
<organism evidence="7 8">
    <name type="scientific">Natronobacterium gregoryi</name>
    <dbReference type="NCBI Taxonomy" id="44930"/>
    <lineage>
        <taxon>Archaea</taxon>
        <taxon>Methanobacteriati</taxon>
        <taxon>Methanobacteriota</taxon>
        <taxon>Stenosarchaea group</taxon>
        <taxon>Halobacteria</taxon>
        <taxon>Halobacteriales</taxon>
        <taxon>Natrialbaceae</taxon>
        <taxon>Natronobacterium</taxon>
    </lineage>
</organism>
<dbReference type="GeneID" id="14210095"/>
<dbReference type="GO" id="GO:0005524">
    <property type="term" value="F:ATP binding"/>
    <property type="evidence" value="ECO:0007669"/>
    <property type="project" value="UniProtKB-KW"/>
</dbReference>
<evidence type="ECO:0000313" key="8">
    <source>
        <dbReference type="Proteomes" id="UP000182829"/>
    </source>
</evidence>
<feature type="region of interest" description="Disordered" evidence="5">
    <location>
        <begin position="373"/>
        <end position="395"/>
    </location>
</feature>
<reference evidence="7 8" key="1">
    <citation type="submission" date="2016-10" db="EMBL/GenBank/DDBJ databases">
        <authorList>
            <person name="de Groot N.N."/>
        </authorList>
    </citation>
    <scope>NUCLEOTIDE SEQUENCE [LARGE SCALE GENOMIC DNA]</scope>
    <source>
        <strain evidence="7 8">SP2</strain>
    </source>
</reference>
<dbReference type="CDD" id="cd03257">
    <property type="entry name" value="ABC_NikE_OppD_transporters"/>
    <property type="match status" value="1"/>
</dbReference>
<dbReference type="Proteomes" id="UP000182829">
    <property type="component" value="Unassembled WGS sequence"/>
</dbReference>
<evidence type="ECO:0000256" key="5">
    <source>
        <dbReference type="SAM" id="MobiDB-lite"/>
    </source>
</evidence>
<evidence type="ECO:0000256" key="4">
    <source>
        <dbReference type="ARBA" id="ARBA00022840"/>
    </source>
</evidence>
<name>A0A1I3T5Y8_9EURY</name>
<evidence type="ECO:0000259" key="6">
    <source>
        <dbReference type="PROSITE" id="PS50893"/>
    </source>
</evidence>
<dbReference type="PANTHER" id="PTHR43776:SF7">
    <property type="entry name" value="D,D-DIPEPTIDE TRANSPORT ATP-BINDING PROTEIN DDPF-RELATED"/>
    <property type="match status" value="1"/>
</dbReference>
<accession>A0A1I3T5Y8</accession>
<evidence type="ECO:0000313" key="7">
    <source>
        <dbReference type="EMBL" id="SFJ66474.1"/>
    </source>
</evidence>
<dbReference type="EMBL" id="FORO01000054">
    <property type="protein sequence ID" value="SFJ66474.1"/>
    <property type="molecule type" value="Genomic_DNA"/>
</dbReference>
<dbReference type="InterPro" id="IPR003439">
    <property type="entry name" value="ABC_transporter-like_ATP-bd"/>
</dbReference>
<dbReference type="GO" id="GO:0015833">
    <property type="term" value="P:peptide transport"/>
    <property type="evidence" value="ECO:0007669"/>
    <property type="project" value="InterPro"/>
</dbReference>
<dbReference type="PROSITE" id="PS50893">
    <property type="entry name" value="ABC_TRANSPORTER_2"/>
    <property type="match status" value="1"/>
</dbReference>
<dbReference type="PROSITE" id="PS00211">
    <property type="entry name" value="ABC_TRANSPORTER_1"/>
    <property type="match status" value="1"/>
</dbReference>
<dbReference type="InterPro" id="IPR027417">
    <property type="entry name" value="P-loop_NTPase"/>
</dbReference>
<protein>
    <submittedName>
        <fullName evidence="7">Peptide/nickel transport system ATP-binding protein</fullName>
    </submittedName>
</protein>
<keyword evidence="3" id="KW-0547">Nucleotide-binding</keyword>
<keyword evidence="2" id="KW-0813">Transport</keyword>
<dbReference type="AlphaFoldDB" id="A0A1I3T5Y8"/>
<feature type="region of interest" description="Disordered" evidence="5">
    <location>
        <begin position="509"/>
        <end position="542"/>
    </location>
</feature>
<dbReference type="GO" id="GO:0016887">
    <property type="term" value="F:ATP hydrolysis activity"/>
    <property type="evidence" value="ECO:0007669"/>
    <property type="project" value="InterPro"/>
</dbReference>
<gene>
    <name evidence="7" type="ORF">SAMN05443661_15410</name>
</gene>
<sequence length="542" mass="60014">MSTDDADEPLVRVDDLQKYFWENDSLLDRLLGDEPVAVRAVDGVSFDIREGETLGLVGESGCGKSTTGETLLRLQEPSDGDVRFDGRSVYDLERETLDEFRREAQVVFQDPFSSLDPRMTIGEIVTQPLEIHDWPWTDPEVETVVEVRTDGISDGIVTATAADDIDKLVSPTDGVATAHVTVRPDADSARPAGDVADDHSVDIADGVVAEVTEDLTVEVTRDDGIDVHVSVERGPNELRRKRATELLERVGLAVDQLDRYPHEFSGGQRQRIGIARSLALEPGFLVLDEPTSALDVSVQAQVLNLLADLQEEFDLTYLLISHDLSVVRHICDRVAVMYLGEIVEIGPVEEMFEMPAHPYTQALLDSVPRASTAEKDRDVETLSGDVPSPRSPPSGCRFRTRCPTVIPPAESDLDQERFRDLMNVRERIETRDVSLETVGDDDRFEFENGSLPDEEVDEFVAALKERLLDRELPPAHDAVVEEALSELATTDWEAAAMCLREEYESVCERKNPPLSGANTSSVHPTACHLYDESVPGRPDSDE</sequence>
<dbReference type="Pfam" id="PF00005">
    <property type="entry name" value="ABC_tran"/>
    <property type="match status" value="1"/>
</dbReference>
<feature type="domain" description="ABC transporter" evidence="6">
    <location>
        <begin position="11"/>
        <end position="364"/>
    </location>
</feature>
<dbReference type="OrthoDB" id="18209at2157"/>